<reference evidence="9 10" key="1">
    <citation type="submission" date="2014-10" db="EMBL/GenBank/DDBJ databases">
        <title>Whole genome sequence of Francisella endociliophora strain FSC1006, isolated from a laboratory culture of the marine ciliate Euplotes raikovi.</title>
        <authorList>
            <person name="Granberg M."/>
            <person name="Backman S."/>
            <person name="Lundmark E."/>
            <person name="Nilsson E."/>
            <person name="Karlsson E."/>
            <person name="Thelaus J."/>
            <person name="Ohrman C."/>
            <person name="Larkeryd A."/>
            <person name="Stenberg P."/>
        </authorList>
    </citation>
    <scope>NUCLEOTIDE SEQUENCE [LARGE SCALE GENOMIC DNA]</scope>
    <source>
        <strain evidence="9 10">FSC1006</strain>
    </source>
</reference>
<protein>
    <recommendedName>
        <fullName evidence="8">VTT domain-containing protein</fullName>
    </recommendedName>
</protein>
<evidence type="ECO:0000313" key="9">
    <source>
        <dbReference type="EMBL" id="AIT09009.1"/>
    </source>
</evidence>
<feature type="transmembrane region" description="Helical" evidence="7">
    <location>
        <begin position="179"/>
        <end position="199"/>
    </location>
</feature>
<dbReference type="AlphaFoldDB" id="A0A097EN68"/>
<dbReference type="Pfam" id="PF09335">
    <property type="entry name" value="VTT_dom"/>
    <property type="match status" value="1"/>
</dbReference>
<evidence type="ECO:0000256" key="7">
    <source>
        <dbReference type="RuleBase" id="RU367016"/>
    </source>
</evidence>
<feature type="transmembrane region" description="Helical" evidence="7">
    <location>
        <begin position="147"/>
        <end position="167"/>
    </location>
</feature>
<dbReference type="PANTHER" id="PTHR30353:SF0">
    <property type="entry name" value="TRANSMEMBRANE PROTEIN"/>
    <property type="match status" value="1"/>
</dbReference>
<keyword evidence="5 7" id="KW-1133">Transmembrane helix</keyword>
<gene>
    <name evidence="9" type="ORF">LO80_02795</name>
</gene>
<keyword evidence="10" id="KW-1185">Reference proteome</keyword>
<feature type="transmembrane region" description="Helical" evidence="7">
    <location>
        <begin position="21"/>
        <end position="43"/>
    </location>
</feature>
<dbReference type="STRING" id="1547445.LO80_02795"/>
<accession>A0A097EN68</accession>
<keyword evidence="6 7" id="KW-0472">Membrane</keyword>
<dbReference type="InterPro" id="IPR032816">
    <property type="entry name" value="VTT_dom"/>
</dbReference>
<dbReference type="OrthoDB" id="9780918at2"/>
<dbReference type="InterPro" id="IPR032818">
    <property type="entry name" value="DedA-like"/>
</dbReference>
<evidence type="ECO:0000256" key="2">
    <source>
        <dbReference type="ARBA" id="ARBA00010792"/>
    </source>
</evidence>
<dbReference type="RefSeq" id="WP_040008336.1">
    <property type="nucleotide sequence ID" value="NZ_CP009574.1"/>
</dbReference>
<dbReference type="eggNOG" id="COG0586">
    <property type="taxonomic scope" value="Bacteria"/>
</dbReference>
<evidence type="ECO:0000256" key="5">
    <source>
        <dbReference type="ARBA" id="ARBA00022989"/>
    </source>
</evidence>
<dbReference type="Proteomes" id="UP000029672">
    <property type="component" value="Chromosome"/>
</dbReference>
<organism evidence="9 10">
    <name type="scientific">Candidatus Francisella endociliophora</name>
    <dbReference type="NCBI Taxonomy" id="653937"/>
    <lineage>
        <taxon>Bacteria</taxon>
        <taxon>Pseudomonadati</taxon>
        <taxon>Pseudomonadota</taxon>
        <taxon>Gammaproteobacteria</taxon>
        <taxon>Thiotrichales</taxon>
        <taxon>Francisellaceae</taxon>
        <taxon>Francisella</taxon>
    </lineage>
</organism>
<dbReference type="HOGENOM" id="CLU_044208_6_1_6"/>
<comment type="subcellular location">
    <subcellularLocation>
        <location evidence="1 7">Cell membrane</location>
        <topology evidence="1 7">Multi-pass membrane protein</topology>
    </subcellularLocation>
</comment>
<evidence type="ECO:0000256" key="4">
    <source>
        <dbReference type="ARBA" id="ARBA00022692"/>
    </source>
</evidence>
<name>A0A097EN68_9GAMM</name>
<evidence type="ECO:0000256" key="6">
    <source>
        <dbReference type="ARBA" id="ARBA00023136"/>
    </source>
</evidence>
<evidence type="ECO:0000256" key="3">
    <source>
        <dbReference type="ARBA" id="ARBA00022475"/>
    </source>
</evidence>
<sequence>MFDFILHFNEYINYFINTLGIWFYILLFFIIFCETGIVLGIFFPGDSLLFTIGLTAAATSINIHLAVLSICLGAIIGDSCNYITGKFIGEKLFSTHGRILKSAYLIKTKEFLEQYGTKAIIFSRFIAFVRTLTPFVAGISRMNYAKFVVLGAISAVIWSFSITYTVYFFSDNPFVKQNLSLIIAIIVIVVITQMVLKAIRNKIKAKRT</sequence>
<dbReference type="KEGG" id="frf:LO80_02795"/>
<dbReference type="PANTHER" id="PTHR30353">
    <property type="entry name" value="INNER MEMBRANE PROTEIN DEDA-RELATED"/>
    <property type="match status" value="1"/>
</dbReference>
<evidence type="ECO:0000259" key="8">
    <source>
        <dbReference type="Pfam" id="PF09335"/>
    </source>
</evidence>
<dbReference type="EMBL" id="CP009574">
    <property type="protein sequence ID" value="AIT09009.1"/>
    <property type="molecule type" value="Genomic_DNA"/>
</dbReference>
<evidence type="ECO:0000256" key="1">
    <source>
        <dbReference type="ARBA" id="ARBA00004651"/>
    </source>
</evidence>
<feature type="domain" description="VTT" evidence="8">
    <location>
        <begin position="43"/>
        <end position="167"/>
    </location>
</feature>
<keyword evidence="3 7" id="KW-1003">Cell membrane</keyword>
<feature type="transmembrane region" description="Helical" evidence="7">
    <location>
        <begin position="49"/>
        <end position="76"/>
    </location>
</feature>
<evidence type="ECO:0000313" key="10">
    <source>
        <dbReference type="Proteomes" id="UP000029672"/>
    </source>
</evidence>
<keyword evidence="4 7" id="KW-0812">Transmembrane</keyword>
<comment type="similarity">
    <text evidence="2 7">Belongs to the DedA family.</text>
</comment>
<dbReference type="GO" id="GO:0005886">
    <property type="term" value="C:plasma membrane"/>
    <property type="evidence" value="ECO:0007669"/>
    <property type="project" value="UniProtKB-SubCell"/>
</dbReference>
<proteinExistence type="inferred from homology"/>